<proteinExistence type="predicted"/>
<evidence type="ECO:0000313" key="1">
    <source>
        <dbReference type="EMBL" id="QBR83629.1"/>
    </source>
</evidence>
<reference evidence="1 2" key="1">
    <citation type="submission" date="2019-03" db="EMBL/GenBank/DDBJ databases">
        <title>Diverse conjugative elements silence natural transformation in Legionella species.</title>
        <authorList>
            <person name="Durieux I."/>
            <person name="Ginevra C."/>
            <person name="Attaiech L."/>
            <person name="Picq K."/>
            <person name="Juan P.A."/>
            <person name="Jarraud S."/>
            <person name="Charpentier X."/>
        </authorList>
    </citation>
    <scope>NUCLEOTIDE SEQUENCE [LARGE SCALE GENOMIC DNA]</scope>
    <source>
        <strain evidence="1 2">HL-0427-4011</strain>
    </source>
</reference>
<protein>
    <recommendedName>
        <fullName evidence="3">Substrate of the Dot/Icm secretion system</fullName>
    </recommendedName>
</protein>
<organism evidence="1 2">
    <name type="scientific">Legionella israelensis</name>
    <dbReference type="NCBI Taxonomy" id="454"/>
    <lineage>
        <taxon>Bacteria</taxon>
        <taxon>Pseudomonadati</taxon>
        <taxon>Pseudomonadota</taxon>
        <taxon>Gammaproteobacteria</taxon>
        <taxon>Legionellales</taxon>
        <taxon>Legionellaceae</taxon>
        <taxon>Legionella</taxon>
    </lineage>
</organism>
<dbReference type="Proteomes" id="UP000295517">
    <property type="component" value="Chromosome"/>
</dbReference>
<dbReference type="AlphaFoldDB" id="A0AAX1EEV9"/>
<name>A0AAX1EEV9_9GAMM</name>
<evidence type="ECO:0000313" key="2">
    <source>
        <dbReference type="Proteomes" id="UP000295517"/>
    </source>
</evidence>
<dbReference type="EMBL" id="CP038254">
    <property type="protein sequence ID" value="QBR83629.1"/>
    <property type="molecule type" value="Genomic_DNA"/>
</dbReference>
<accession>A0AAX1EEV9</accession>
<dbReference type="RefSeq" id="WP_135059987.1">
    <property type="nucleotide sequence ID" value="NZ_CP038254.1"/>
</dbReference>
<evidence type="ECO:0008006" key="3">
    <source>
        <dbReference type="Google" id="ProtNLM"/>
    </source>
</evidence>
<gene>
    <name evidence="1" type="ORF">E3983_04200</name>
</gene>
<sequence length="294" mass="33810">MLDNAFGQKRGYLKKNVSESALASHSPSTIQSLANAYNPGGTSKAEDIFFINADKTNKDKINKQSHFIHLSSESIQNKSYLFEILLRTTPVFDIYKSIDKSKTSKQVKNEFKKQLLDYQLNHLKQVTDWQKELLDKGDMLKNTSKKQEKPIEDYKEYKEIVTTEPDWATTKKEKISELKRKTAAYRQVLQGIQYLIFDTKWNIGILGGVNIVDKTTGQKNTVPKGMNAILQEINKAQTGETTWIEALDKVKQLSIVSATKKNHGFFNKRGETTQQFYDKVQQIIKDEEKKDFKI</sequence>